<keyword evidence="4 7" id="KW-0560">Oxidoreductase</keyword>
<evidence type="ECO:0000256" key="1">
    <source>
        <dbReference type="ARBA" id="ARBA00001971"/>
    </source>
</evidence>
<dbReference type="EMBL" id="KK088445">
    <property type="protein sequence ID" value="EYE91408.1"/>
    <property type="molecule type" value="Genomic_DNA"/>
</dbReference>
<dbReference type="GO" id="GO:0016705">
    <property type="term" value="F:oxidoreductase activity, acting on paired donors, with incorporation or reduction of molecular oxygen"/>
    <property type="evidence" value="ECO:0007669"/>
    <property type="project" value="InterPro"/>
</dbReference>
<evidence type="ECO:0000256" key="2">
    <source>
        <dbReference type="ARBA" id="ARBA00010617"/>
    </source>
</evidence>
<dbReference type="SUPFAM" id="SSF48264">
    <property type="entry name" value="Cytochrome P450"/>
    <property type="match status" value="1"/>
</dbReference>
<keyword evidence="5 6" id="KW-0408">Iron</keyword>
<dbReference type="GO" id="GO:0005506">
    <property type="term" value="F:iron ion binding"/>
    <property type="evidence" value="ECO:0007669"/>
    <property type="project" value="InterPro"/>
</dbReference>
<dbReference type="HOGENOM" id="CLU_879921_0_0_1"/>
<dbReference type="PROSITE" id="PS00086">
    <property type="entry name" value="CYTOCHROME_P450"/>
    <property type="match status" value="1"/>
</dbReference>
<dbReference type="AlphaFoldDB" id="A0A017S301"/>
<dbReference type="OrthoDB" id="3945418at2759"/>
<evidence type="ECO:0000256" key="8">
    <source>
        <dbReference type="SAM" id="Phobius"/>
    </source>
</evidence>
<dbReference type="PANTHER" id="PTHR24305:SF166">
    <property type="entry name" value="CYTOCHROME P450 12A4, MITOCHONDRIAL-RELATED"/>
    <property type="match status" value="1"/>
</dbReference>
<dbReference type="InterPro" id="IPR017972">
    <property type="entry name" value="Cyt_P450_CS"/>
</dbReference>
<evidence type="ECO:0000313" key="10">
    <source>
        <dbReference type="Proteomes" id="UP000019804"/>
    </source>
</evidence>
<reference evidence="10" key="1">
    <citation type="journal article" date="2014" name="Nat. Commun.">
        <title>Genomic adaptations of the halophilic Dead Sea filamentous fungus Eurotium rubrum.</title>
        <authorList>
            <person name="Kis-Papo T."/>
            <person name="Weig A.R."/>
            <person name="Riley R."/>
            <person name="Persoh D."/>
            <person name="Salamov A."/>
            <person name="Sun H."/>
            <person name="Lipzen A."/>
            <person name="Wasser S.P."/>
            <person name="Rambold G."/>
            <person name="Grigoriev I.V."/>
            <person name="Nevo E."/>
        </authorList>
    </citation>
    <scope>NUCLEOTIDE SEQUENCE [LARGE SCALE GENOMIC DNA]</scope>
    <source>
        <strain evidence="10">CBS 135680</strain>
    </source>
</reference>
<accession>A0A017S301</accession>
<evidence type="ECO:0000256" key="4">
    <source>
        <dbReference type="ARBA" id="ARBA00023002"/>
    </source>
</evidence>
<dbReference type="Proteomes" id="UP000019804">
    <property type="component" value="Unassembled WGS sequence"/>
</dbReference>
<keyword evidence="8" id="KW-0812">Transmembrane</keyword>
<comment type="cofactor">
    <cofactor evidence="1 6">
        <name>heme</name>
        <dbReference type="ChEBI" id="CHEBI:30413"/>
    </cofactor>
</comment>
<keyword evidence="8" id="KW-1133">Transmembrane helix</keyword>
<proteinExistence type="inferred from homology"/>
<protein>
    <submittedName>
        <fullName evidence="9">Cytochrome P450</fullName>
    </submittedName>
</protein>
<comment type="similarity">
    <text evidence="2 7">Belongs to the cytochrome P450 family.</text>
</comment>
<keyword evidence="10" id="KW-1185">Reference proteome</keyword>
<dbReference type="STRING" id="1388766.A0A017S301"/>
<sequence>MARKGQECEPVDLHSYFQAMMTNIVAETVLDYPRQLVSYDAPTSRWMAVHHFISRYRWLIGDIPWLVPIGLGLLKVFPDWIGAISDGFKDLYEHCKIVGNEILTTRKINDRTLSSAKRQSVLLLEHHDHIQELTRNNTSELLQQAAVFLLAGTSPSITLTVACFYILKLAHIREQLRNELDSLERRTLDVSAPQFDWRELSRLRYLTRISAAHFVFHHNENIFPEPGHFDPERWLHKSTEELQTMEQYFMPFSKGSRACIGWQQAYVYMFTAIAYILTRFEMKLIGNPPDNLNWKDQTGAVPVAPPLVWLRSRNRT</sequence>
<dbReference type="InterPro" id="IPR050121">
    <property type="entry name" value="Cytochrome_P450_monoxygenase"/>
</dbReference>
<feature type="transmembrane region" description="Helical" evidence="8">
    <location>
        <begin position="145"/>
        <end position="167"/>
    </location>
</feature>
<dbReference type="InterPro" id="IPR001128">
    <property type="entry name" value="Cyt_P450"/>
</dbReference>
<dbReference type="InterPro" id="IPR036396">
    <property type="entry name" value="Cyt_P450_sf"/>
</dbReference>
<keyword evidence="3 6" id="KW-0479">Metal-binding</keyword>
<feature type="binding site" description="axial binding residue" evidence="6">
    <location>
        <position position="259"/>
    </location>
    <ligand>
        <name>heme</name>
        <dbReference type="ChEBI" id="CHEBI:30413"/>
    </ligand>
    <ligandPart>
        <name>Fe</name>
        <dbReference type="ChEBI" id="CHEBI:18248"/>
    </ligandPart>
</feature>
<evidence type="ECO:0000256" key="3">
    <source>
        <dbReference type="ARBA" id="ARBA00022723"/>
    </source>
</evidence>
<dbReference type="Gene3D" id="1.10.630.10">
    <property type="entry name" value="Cytochrome P450"/>
    <property type="match status" value="2"/>
</dbReference>
<dbReference type="PANTHER" id="PTHR24305">
    <property type="entry name" value="CYTOCHROME P450"/>
    <property type="match status" value="1"/>
</dbReference>
<evidence type="ECO:0000256" key="6">
    <source>
        <dbReference type="PIRSR" id="PIRSR602401-1"/>
    </source>
</evidence>
<dbReference type="Pfam" id="PF00067">
    <property type="entry name" value="p450"/>
    <property type="match status" value="1"/>
</dbReference>
<dbReference type="PRINTS" id="PR00463">
    <property type="entry name" value="EP450I"/>
</dbReference>
<name>A0A017S301_ASPRC</name>
<evidence type="ECO:0000256" key="7">
    <source>
        <dbReference type="RuleBase" id="RU000461"/>
    </source>
</evidence>
<dbReference type="InterPro" id="IPR002401">
    <property type="entry name" value="Cyt_P450_E_grp-I"/>
</dbReference>
<keyword evidence="7" id="KW-0503">Monooxygenase</keyword>
<evidence type="ECO:0000313" key="9">
    <source>
        <dbReference type="EMBL" id="EYE91408.1"/>
    </source>
</evidence>
<keyword evidence="8" id="KW-0472">Membrane</keyword>
<evidence type="ECO:0000256" key="5">
    <source>
        <dbReference type="ARBA" id="ARBA00023004"/>
    </source>
</evidence>
<dbReference type="GO" id="GO:0020037">
    <property type="term" value="F:heme binding"/>
    <property type="evidence" value="ECO:0007669"/>
    <property type="project" value="InterPro"/>
</dbReference>
<dbReference type="RefSeq" id="XP_040635098.1">
    <property type="nucleotide sequence ID" value="XM_040779787.1"/>
</dbReference>
<dbReference type="GO" id="GO:0004497">
    <property type="term" value="F:monooxygenase activity"/>
    <property type="evidence" value="ECO:0007669"/>
    <property type="project" value="UniProtKB-KW"/>
</dbReference>
<keyword evidence="6 7" id="KW-0349">Heme</keyword>
<gene>
    <name evidence="9" type="ORF">EURHEDRAFT_389577</name>
</gene>
<organism evidence="9 10">
    <name type="scientific">Aspergillus ruber (strain CBS 135680)</name>
    <dbReference type="NCBI Taxonomy" id="1388766"/>
    <lineage>
        <taxon>Eukaryota</taxon>
        <taxon>Fungi</taxon>
        <taxon>Dikarya</taxon>
        <taxon>Ascomycota</taxon>
        <taxon>Pezizomycotina</taxon>
        <taxon>Eurotiomycetes</taxon>
        <taxon>Eurotiomycetidae</taxon>
        <taxon>Eurotiales</taxon>
        <taxon>Aspergillaceae</taxon>
        <taxon>Aspergillus</taxon>
        <taxon>Aspergillus subgen. Aspergillus</taxon>
    </lineage>
</organism>
<dbReference type="GeneID" id="63694911"/>